<evidence type="ECO:0000256" key="3">
    <source>
        <dbReference type="ARBA" id="ARBA00023163"/>
    </source>
</evidence>
<keyword evidence="1" id="KW-0805">Transcription regulation</keyword>
<dbReference type="PROSITE" id="PS01124">
    <property type="entry name" value="HTH_ARAC_FAMILY_2"/>
    <property type="match status" value="1"/>
</dbReference>
<proteinExistence type="predicted"/>
<evidence type="ECO:0000259" key="4">
    <source>
        <dbReference type="PROSITE" id="PS01124"/>
    </source>
</evidence>
<evidence type="ECO:0000256" key="2">
    <source>
        <dbReference type="ARBA" id="ARBA00023125"/>
    </source>
</evidence>
<dbReference type="InterPro" id="IPR009057">
    <property type="entry name" value="Homeodomain-like_sf"/>
</dbReference>
<name>A0AAE3SJN6_9BACT</name>
<dbReference type="RefSeq" id="WP_301197771.1">
    <property type="nucleotide sequence ID" value="NZ_JAPDPI010000003.1"/>
</dbReference>
<dbReference type="InterPro" id="IPR018060">
    <property type="entry name" value="HTH_AraC"/>
</dbReference>
<keyword evidence="2" id="KW-0238">DNA-binding</keyword>
<dbReference type="AlphaFoldDB" id="A0AAE3SJN6"/>
<dbReference type="Gene3D" id="1.10.10.60">
    <property type="entry name" value="Homeodomain-like"/>
    <property type="match status" value="2"/>
</dbReference>
<dbReference type="SUPFAM" id="SSF46689">
    <property type="entry name" value="Homeodomain-like"/>
    <property type="match status" value="2"/>
</dbReference>
<accession>A0AAE3SJN6</accession>
<evidence type="ECO:0000313" key="6">
    <source>
        <dbReference type="Proteomes" id="UP001207408"/>
    </source>
</evidence>
<gene>
    <name evidence="5" type="ORF">OM074_02870</name>
</gene>
<keyword evidence="6" id="KW-1185">Reference proteome</keyword>
<sequence length="298" mass="34808">MLLPVTKPKKGDPSEVIQYFPRFELQLHCCRYWWLQNWEYGELSFPFWRIYHNNYQGGVIIYKGKEYTLTPDKIIMIAPNTSYATRLYNHQIPNTGFIIKGNRVNAGLPADNNYILHLFIHFNLGTPYDNIEPGLFSFELTPHIKEKLDIIKKHLNYEHSRFSFYPTLAIQSLITDLLSFLPQQSWSIITEDSRILKTLAYIEENIAEDLSNTILANYANLATNAFTRLFTQEIGYSPQKFVKKKRIDKACVLLHHSDRSIDAIAGICGFADRYHFSRIFKQITNISPASYRKSFHIR</sequence>
<evidence type="ECO:0000313" key="5">
    <source>
        <dbReference type="EMBL" id="MCW3804550.1"/>
    </source>
</evidence>
<keyword evidence="3" id="KW-0804">Transcription</keyword>
<dbReference type="GO" id="GO:0003700">
    <property type="term" value="F:DNA-binding transcription factor activity"/>
    <property type="evidence" value="ECO:0007669"/>
    <property type="project" value="InterPro"/>
</dbReference>
<protein>
    <submittedName>
        <fullName evidence="5">Helix-turn-helix domain-containing protein</fullName>
    </submittedName>
</protein>
<dbReference type="PANTHER" id="PTHR43280">
    <property type="entry name" value="ARAC-FAMILY TRANSCRIPTIONAL REGULATOR"/>
    <property type="match status" value="1"/>
</dbReference>
<dbReference type="Pfam" id="PF12833">
    <property type="entry name" value="HTH_18"/>
    <property type="match status" value="1"/>
</dbReference>
<evidence type="ECO:0000256" key="1">
    <source>
        <dbReference type="ARBA" id="ARBA00023015"/>
    </source>
</evidence>
<dbReference type="GO" id="GO:0043565">
    <property type="term" value="F:sequence-specific DNA binding"/>
    <property type="evidence" value="ECO:0007669"/>
    <property type="project" value="InterPro"/>
</dbReference>
<dbReference type="EMBL" id="JAPDPI010000003">
    <property type="protein sequence ID" value="MCW3804550.1"/>
    <property type="molecule type" value="Genomic_DNA"/>
</dbReference>
<dbReference type="SMART" id="SM00342">
    <property type="entry name" value="HTH_ARAC"/>
    <property type="match status" value="1"/>
</dbReference>
<organism evidence="5 6">
    <name type="scientific">Plebeiibacterium marinum</name>
    <dbReference type="NCBI Taxonomy" id="2992111"/>
    <lineage>
        <taxon>Bacteria</taxon>
        <taxon>Pseudomonadati</taxon>
        <taxon>Bacteroidota</taxon>
        <taxon>Bacteroidia</taxon>
        <taxon>Marinilabiliales</taxon>
        <taxon>Marinilabiliaceae</taxon>
        <taxon>Plebeiibacterium</taxon>
    </lineage>
</organism>
<feature type="domain" description="HTH araC/xylS-type" evidence="4">
    <location>
        <begin position="196"/>
        <end position="294"/>
    </location>
</feature>
<dbReference type="Proteomes" id="UP001207408">
    <property type="component" value="Unassembled WGS sequence"/>
</dbReference>
<dbReference type="PANTHER" id="PTHR43280:SF28">
    <property type="entry name" value="HTH-TYPE TRANSCRIPTIONAL ACTIVATOR RHAS"/>
    <property type="match status" value="1"/>
</dbReference>
<comment type="caution">
    <text evidence="5">The sequence shown here is derived from an EMBL/GenBank/DDBJ whole genome shotgun (WGS) entry which is preliminary data.</text>
</comment>
<reference evidence="5" key="1">
    <citation type="submission" date="2022-10" db="EMBL/GenBank/DDBJ databases">
        <authorList>
            <person name="Yu W.X."/>
        </authorList>
    </citation>
    <scope>NUCLEOTIDE SEQUENCE</scope>
    <source>
        <strain evidence="5">D04</strain>
    </source>
</reference>